<gene>
    <name evidence="2" type="ORF">KMW28_09005</name>
</gene>
<dbReference type="Proteomes" id="UP000678679">
    <property type="component" value="Chromosome 1"/>
</dbReference>
<feature type="transmembrane region" description="Helical" evidence="1">
    <location>
        <begin position="6"/>
        <end position="23"/>
    </location>
</feature>
<keyword evidence="1" id="KW-0472">Membrane</keyword>
<keyword evidence="1" id="KW-1133">Transmembrane helix</keyword>
<feature type="transmembrane region" description="Helical" evidence="1">
    <location>
        <begin position="35"/>
        <end position="53"/>
    </location>
</feature>
<evidence type="ECO:0000313" key="3">
    <source>
        <dbReference type="Proteomes" id="UP000678679"/>
    </source>
</evidence>
<reference evidence="2 3" key="1">
    <citation type="submission" date="2021-05" db="EMBL/GenBank/DDBJ databases">
        <title>Comparative genomic studies on the polysaccharide-degrading batcterial strains of the Flammeovirga genus.</title>
        <authorList>
            <person name="Zewei F."/>
            <person name="Zheng Z."/>
            <person name="Yu L."/>
            <person name="Ruyue G."/>
            <person name="Yanhong M."/>
            <person name="Yuanyuan C."/>
            <person name="Jingyan G."/>
            <person name="Wenjun H."/>
        </authorList>
    </citation>
    <scope>NUCLEOTIDE SEQUENCE [LARGE SCALE GENOMIC DNA]</scope>
    <source>
        <strain evidence="2 3">NBRC:100898</strain>
    </source>
</reference>
<protein>
    <submittedName>
        <fullName evidence="2">Uncharacterized protein</fullName>
    </submittedName>
</protein>
<dbReference type="EMBL" id="CP076132">
    <property type="protein sequence ID" value="QWG03707.1"/>
    <property type="molecule type" value="Genomic_DNA"/>
</dbReference>
<dbReference type="RefSeq" id="WP_169664512.1">
    <property type="nucleotide sequence ID" value="NZ_CP076132.1"/>
</dbReference>
<evidence type="ECO:0000256" key="1">
    <source>
        <dbReference type="SAM" id="Phobius"/>
    </source>
</evidence>
<proteinExistence type="predicted"/>
<accession>A0AAX1N8X9</accession>
<dbReference type="KEGG" id="fya:KMW28_09005"/>
<organism evidence="2 3">
    <name type="scientific">Flammeovirga yaeyamensis</name>
    <dbReference type="NCBI Taxonomy" id="367791"/>
    <lineage>
        <taxon>Bacteria</taxon>
        <taxon>Pseudomonadati</taxon>
        <taxon>Bacteroidota</taxon>
        <taxon>Cytophagia</taxon>
        <taxon>Cytophagales</taxon>
        <taxon>Flammeovirgaceae</taxon>
        <taxon>Flammeovirga</taxon>
    </lineage>
</organism>
<dbReference type="AlphaFoldDB" id="A0AAX1N8X9"/>
<evidence type="ECO:0000313" key="2">
    <source>
        <dbReference type="EMBL" id="QWG03707.1"/>
    </source>
</evidence>
<keyword evidence="3" id="KW-1185">Reference proteome</keyword>
<keyword evidence="1" id="KW-0812">Transmembrane</keyword>
<name>A0AAX1N8X9_9BACT</name>
<sequence>MNKLIELLYGVFLPPMYAVHTLFRKLSWKQKTLRILLSLSSPLIILFLVEIFYPNPIINYDTVVYNLFTKHFEEEPLFIAESNDTNLVIENHEFDMGLEIANHDDLDYIYKIMLIYGVSNFYSSDEDINSIEYEGNVNKEFIGGLNTLYLSDFLNKSIHSFVKLKRKNNKDLYNEFDDINSICEYFTGFQLFYNDGIIKRYNNTAFIWAKENIIPDKNKQLGNHTYQEYYDVLAKRFIRLYTEGYLIANFYNLPKLSASYEESVLSNKENYYDWYIRLINEPHEEYYTKNTFSVHSTMDQSVTFWVRRHITQNDKAIFDLFSSIAKEFDYEWYIQKLSEYNFQNSNLDKKFEYENWLGAPDTFPKENLNFLYDQVLNQSFYYDEIENASSLEKYNQNYLTTYYQGHNNLLRHSDFYKGILRYLKAVECFKYQSENERYYNEWTHNFLGTNIQQPNKELPFTTVNPEPIKWIHSNLIPNPNDLLDQFTYQEIYHLTMKRYFRLSVESYLSIQRFSPIIQAQEYYHFTVDKNVKASDYLQEYYSNIKGYEHPLGPEKRSNTYYSPQVASGFWLRRILDGSSDEIYKGFEKVIKLYDSKWYTEKLQEYNIETENDNLLFEDKKKLITQLFESTDFKDYDQYYNDVNTNEFIKNENLFVSNPQLADAIVSFSADYFFKEDTPLKIEKIYMKDINEITLNGLYKFDGIEVLLFNLFSEKIEAKIQIGIVKVDEKLLPDPLIGHAVIHESDQPYKSIAGIFKKDNKWIWFNGFKKREDENRFGNEPVIVTLKEIKSL</sequence>